<gene>
    <name evidence="12" type="ORF">HELGO_WM6422</name>
</gene>
<evidence type="ECO:0000256" key="9">
    <source>
        <dbReference type="NCBIfam" id="TIGR00187"/>
    </source>
</evidence>
<protein>
    <recommendedName>
        <fullName evidence="5 9">Riboflavin synthase</fullName>
        <ecNumber evidence="4 9">2.5.1.9</ecNumber>
    </recommendedName>
</protein>
<comment type="catalytic activity">
    <reaction evidence="1">
        <text>2 6,7-dimethyl-8-(1-D-ribityl)lumazine + H(+) = 5-amino-6-(D-ribitylamino)uracil + riboflavin</text>
        <dbReference type="Rhea" id="RHEA:20772"/>
        <dbReference type="ChEBI" id="CHEBI:15378"/>
        <dbReference type="ChEBI" id="CHEBI:15934"/>
        <dbReference type="ChEBI" id="CHEBI:57986"/>
        <dbReference type="ChEBI" id="CHEBI:58201"/>
        <dbReference type="EC" id="2.5.1.9"/>
    </reaction>
</comment>
<sequence>MFTGLIREMGNVESLSNNILTIKADYTPDIGDSIAVNGVCLTVVSFDTSSFSVEIGEETQNLVAIENFIGKVHIEPAMMLSDRLDGHILQGHIDTKGSIKSINKLSNIYEIGIEVPNRYMKYIVSKGSVAVDGVSLTVNKVENNIFYIGVIPHTYQNTIFAKYNLNTHVNIETDIFARYVENILNHSKNTNSWDKIDNITSMY</sequence>
<dbReference type="FunFam" id="2.40.30.20:FF:000004">
    <property type="entry name" value="Riboflavin synthase, alpha subunit"/>
    <property type="match status" value="1"/>
</dbReference>
<comment type="pathway">
    <text evidence="3">Cofactor biosynthesis; riboflavin biosynthesis; riboflavin from 2-hydroxy-3-oxobutyl phosphate and 5-amino-6-(D-ribitylamino)uracil: step 2/2.</text>
</comment>
<dbReference type="PANTHER" id="PTHR21098">
    <property type="entry name" value="RIBOFLAVIN SYNTHASE ALPHA CHAIN"/>
    <property type="match status" value="1"/>
</dbReference>
<evidence type="ECO:0000256" key="7">
    <source>
        <dbReference type="ARBA" id="ARBA00022679"/>
    </source>
</evidence>
<dbReference type="Pfam" id="PF00677">
    <property type="entry name" value="Lum_binding"/>
    <property type="match status" value="2"/>
</dbReference>
<evidence type="ECO:0000256" key="2">
    <source>
        <dbReference type="ARBA" id="ARBA00002803"/>
    </source>
</evidence>
<dbReference type="CDD" id="cd00402">
    <property type="entry name" value="Riboflavin_synthase_like"/>
    <property type="match status" value="1"/>
</dbReference>
<dbReference type="NCBIfam" id="TIGR00187">
    <property type="entry name" value="ribE"/>
    <property type="match status" value="1"/>
</dbReference>
<dbReference type="GO" id="GO:0004746">
    <property type="term" value="F:riboflavin synthase activity"/>
    <property type="evidence" value="ECO:0007669"/>
    <property type="project" value="UniProtKB-UniRule"/>
</dbReference>
<evidence type="ECO:0000259" key="11">
    <source>
        <dbReference type="PROSITE" id="PS51177"/>
    </source>
</evidence>
<dbReference type="SUPFAM" id="SSF63380">
    <property type="entry name" value="Riboflavin synthase domain-like"/>
    <property type="match status" value="2"/>
</dbReference>
<dbReference type="EMBL" id="CACVAW010000044">
    <property type="protein sequence ID" value="CAA6811300.1"/>
    <property type="molecule type" value="Genomic_DNA"/>
</dbReference>
<dbReference type="InterPro" id="IPR001783">
    <property type="entry name" value="Lumazine-bd"/>
</dbReference>
<evidence type="ECO:0000256" key="6">
    <source>
        <dbReference type="ARBA" id="ARBA00022619"/>
    </source>
</evidence>
<dbReference type="PIRSF" id="PIRSF000498">
    <property type="entry name" value="Riboflavin_syn_A"/>
    <property type="match status" value="1"/>
</dbReference>
<evidence type="ECO:0000256" key="5">
    <source>
        <dbReference type="ARBA" id="ARBA00013950"/>
    </source>
</evidence>
<evidence type="ECO:0000256" key="8">
    <source>
        <dbReference type="ARBA" id="ARBA00022737"/>
    </source>
</evidence>
<comment type="function">
    <text evidence="2">Catalyzes the dismutation of two molecules of 6,7-dimethyl-8-ribityllumazine, resulting in the formation of riboflavin and 5-amino-6-(D-ribitylamino)uracil.</text>
</comment>
<evidence type="ECO:0000256" key="4">
    <source>
        <dbReference type="ARBA" id="ARBA00012827"/>
    </source>
</evidence>
<keyword evidence="7 12" id="KW-0808">Transferase</keyword>
<dbReference type="EC" id="2.5.1.9" evidence="4 9"/>
<feature type="repeat" description="Lumazine-binding" evidence="10">
    <location>
        <begin position="88"/>
        <end position="184"/>
    </location>
</feature>
<dbReference type="GO" id="GO:0009231">
    <property type="term" value="P:riboflavin biosynthetic process"/>
    <property type="evidence" value="ECO:0007669"/>
    <property type="project" value="UniProtKB-KW"/>
</dbReference>
<dbReference type="Gene3D" id="2.40.30.20">
    <property type="match status" value="2"/>
</dbReference>
<evidence type="ECO:0000256" key="1">
    <source>
        <dbReference type="ARBA" id="ARBA00000968"/>
    </source>
</evidence>
<dbReference type="InterPro" id="IPR026017">
    <property type="entry name" value="Lumazine-bd_dom"/>
</dbReference>
<evidence type="ECO:0000256" key="3">
    <source>
        <dbReference type="ARBA" id="ARBA00004887"/>
    </source>
</evidence>
<dbReference type="AlphaFoldDB" id="A0A6S6T7E7"/>
<evidence type="ECO:0000256" key="10">
    <source>
        <dbReference type="PROSITE-ProRule" id="PRU00524"/>
    </source>
</evidence>
<keyword evidence="6" id="KW-0686">Riboflavin biosynthesis</keyword>
<dbReference type="PROSITE" id="PS51177">
    <property type="entry name" value="LUMAZINE_BIND"/>
    <property type="match status" value="2"/>
</dbReference>
<proteinExistence type="predicted"/>
<accession>A0A6S6T7E7</accession>
<reference evidence="12" key="1">
    <citation type="submission" date="2020-01" db="EMBL/GenBank/DDBJ databases">
        <authorList>
            <person name="Meier V. D."/>
            <person name="Meier V D."/>
        </authorList>
    </citation>
    <scope>NUCLEOTIDE SEQUENCE</scope>
    <source>
        <strain evidence="12">HLG_WM_MAG_12</strain>
    </source>
</reference>
<feature type="repeat" description="Lumazine-binding" evidence="10">
    <location>
        <begin position="1"/>
        <end position="87"/>
    </location>
</feature>
<dbReference type="NCBIfam" id="NF006767">
    <property type="entry name" value="PRK09289.1"/>
    <property type="match status" value="1"/>
</dbReference>
<feature type="domain" description="Lumazine-binding" evidence="11">
    <location>
        <begin position="88"/>
        <end position="184"/>
    </location>
</feature>
<name>A0A6S6T7E7_9BACT</name>
<organism evidence="12">
    <name type="scientific">uncultured Campylobacterales bacterium</name>
    <dbReference type="NCBI Taxonomy" id="352960"/>
    <lineage>
        <taxon>Bacteria</taxon>
        <taxon>Pseudomonadati</taxon>
        <taxon>Campylobacterota</taxon>
        <taxon>Epsilonproteobacteria</taxon>
        <taxon>Campylobacterales</taxon>
        <taxon>environmental samples</taxon>
    </lineage>
</organism>
<dbReference type="InterPro" id="IPR017938">
    <property type="entry name" value="Riboflavin_synthase-like_b-brl"/>
</dbReference>
<evidence type="ECO:0000313" key="12">
    <source>
        <dbReference type="EMBL" id="CAA6811300.1"/>
    </source>
</evidence>
<dbReference type="PANTHER" id="PTHR21098:SF12">
    <property type="entry name" value="RIBOFLAVIN SYNTHASE"/>
    <property type="match status" value="1"/>
</dbReference>
<dbReference type="InterPro" id="IPR023366">
    <property type="entry name" value="ATP_synth_asu-like_sf"/>
</dbReference>
<feature type="domain" description="Lumazine-binding" evidence="11">
    <location>
        <begin position="1"/>
        <end position="87"/>
    </location>
</feature>
<keyword evidence="8" id="KW-0677">Repeat</keyword>